<evidence type="ECO:0000313" key="5">
    <source>
        <dbReference type="Proteomes" id="UP001165586"/>
    </source>
</evidence>
<dbReference type="Pfam" id="PF00440">
    <property type="entry name" value="TetR_N"/>
    <property type="match status" value="1"/>
</dbReference>
<dbReference type="PANTHER" id="PTHR30328">
    <property type="entry name" value="TRANSCRIPTIONAL REPRESSOR"/>
    <property type="match status" value="1"/>
</dbReference>
<dbReference type="PROSITE" id="PS50977">
    <property type="entry name" value="HTH_TETR_2"/>
    <property type="match status" value="1"/>
</dbReference>
<dbReference type="RefSeq" id="WP_259538581.1">
    <property type="nucleotide sequence ID" value="NZ_JANLCJ010000002.1"/>
</dbReference>
<evidence type="ECO:0000259" key="3">
    <source>
        <dbReference type="PROSITE" id="PS50977"/>
    </source>
</evidence>
<protein>
    <submittedName>
        <fullName evidence="4">TetR family transcriptional regulator</fullName>
    </submittedName>
</protein>
<dbReference type="InterPro" id="IPR009057">
    <property type="entry name" value="Homeodomain-like_sf"/>
</dbReference>
<keyword evidence="1 2" id="KW-0238">DNA-binding</keyword>
<feature type="DNA-binding region" description="H-T-H motif" evidence="2">
    <location>
        <begin position="30"/>
        <end position="49"/>
    </location>
</feature>
<dbReference type="InterPro" id="IPR041467">
    <property type="entry name" value="Sco4008_C"/>
</dbReference>
<feature type="domain" description="HTH tetR-type" evidence="3">
    <location>
        <begin position="7"/>
        <end position="67"/>
    </location>
</feature>
<proteinExistence type="predicted"/>
<organism evidence="4 5">
    <name type="scientific">Herbiconiux daphne</name>
    <dbReference type="NCBI Taxonomy" id="2970914"/>
    <lineage>
        <taxon>Bacteria</taxon>
        <taxon>Bacillati</taxon>
        <taxon>Actinomycetota</taxon>
        <taxon>Actinomycetes</taxon>
        <taxon>Micrococcales</taxon>
        <taxon>Microbacteriaceae</taxon>
        <taxon>Herbiconiux</taxon>
    </lineage>
</organism>
<name>A0ABT2H1H9_9MICO</name>
<dbReference type="PANTHER" id="PTHR30328:SF54">
    <property type="entry name" value="HTH-TYPE TRANSCRIPTIONAL REPRESSOR SCO4008"/>
    <property type="match status" value="1"/>
</dbReference>
<evidence type="ECO:0000256" key="1">
    <source>
        <dbReference type="ARBA" id="ARBA00023125"/>
    </source>
</evidence>
<dbReference type="EMBL" id="JANLCJ010000002">
    <property type="protein sequence ID" value="MCS5733766.1"/>
    <property type="molecule type" value="Genomic_DNA"/>
</dbReference>
<evidence type="ECO:0000313" key="4">
    <source>
        <dbReference type="EMBL" id="MCS5733766.1"/>
    </source>
</evidence>
<dbReference type="SUPFAM" id="SSF46689">
    <property type="entry name" value="Homeodomain-like"/>
    <property type="match status" value="1"/>
</dbReference>
<dbReference type="Proteomes" id="UP001165586">
    <property type="component" value="Unassembled WGS sequence"/>
</dbReference>
<dbReference type="InterPro" id="IPR036271">
    <property type="entry name" value="Tet_transcr_reg_TetR-rel_C_sf"/>
</dbReference>
<gene>
    <name evidence="4" type="ORF">N1032_08440</name>
</gene>
<dbReference type="InterPro" id="IPR050109">
    <property type="entry name" value="HTH-type_TetR-like_transc_reg"/>
</dbReference>
<evidence type="ECO:0000256" key="2">
    <source>
        <dbReference type="PROSITE-ProRule" id="PRU00335"/>
    </source>
</evidence>
<dbReference type="SUPFAM" id="SSF48498">
    <property type="entry name" value="Tetracyclin repressor-like, C-terminal domain"/>
    <property type="match status" value="1"/>
</dbReference>
<dbReference type="InterPro" id="IPR001647">
    <property type="entry name" value="HTH_TetR"/>
</dbReference>
<keyword evidence="5" id="KW-1185">Reference proteome</keyword>
<reference evidence="4" key="1">
    <citation type="submission" date="2022-08" db="EMBL/GenBank/DDBJ databases">
        <authorList>
            <person name="Deng Y."/>
            <person name="Han X.-F."/>
            <person name="Zhang Y.-Q."/>
        </authorList>
    </citation>
    <scope>NUCLEOTIDE SEQUENCE</scope>
    <source>
        <strain evidence="4">CPCC 203386</strain>
    </source>
</reference>
<accession>A0ABT2H1H9</accession>
<comment type="caution">
    <text evidence="4">The sequence shown here is derived from an EMBL/GenBank/DDBJ whole genome shotgun (WGS) entry which is preliminary data.</text>
</comment>
<dbReference type="Pfam" id="PF17926">
    <property type="entry name" value="TetR_C_21"/>
    <property type="match status" value="1"/>
</dbReference>
<dbReference type="Gene3D" id="1.10.357.10">
    <property type="entry name" value="Tetracycline Repressor, domain 2"/>
    <property type="match status" value="1"/>
</dbReference>
<sequence length="184" mass="19629">MAQRDAEATRAKILAAAREEFAAHGQAGGRIDRIAREADSNVRMIYAYFGNKSGLFDAALSDAITRMAEAVPPIPTDLPRWVGELYDFHRDHPEVLRICLWAQLERPEAASEPLAAYAAKAAAIHPQATPPFSAVDLLVIIYAIAQAWQTAPIGLLSADTGATDASRRAAAIAAVARIVTPGTA</sequence>